<dbReference type="EMBL" id="LO017727">
    <property type="protein sequence ID" value="CRH05170.1"/>
    <property type="molecule type" value="Genomic_DNA"/>
</dbReference>
<feature type="binding site" evidence="2">
    <location>
        <position position="75"/>
    </location>
    <ligand>
        <name>Cu cation</name>
        <dbReference type="ChEBI" id="CHEBI:23378"/>
    </ligand>
</feature>
<evidence type="ECO:0000256" key="2">
    <source>
        <dbReference type="PIRSR" id="PIRSR603782-1"/>
    </source>
</evidence>
<keyword evidence="4" id="KW-1133">Transmembrane helix</keyword>
<dbReference type="AlphaFoldDB" id="A0A1S7LDZ2"/>
<feature type="binding site" evidence="2">
    <location>
        <position position="165"/>
    </location>
    <ligand>
        <name>Cu cation</name>
        <dbReference type="ChEBI" id="CHEBI:23378"/>
    </ligand>
</feature>
<dbReference type="SUPFAM" id="SSF52833">
    <property type="entry name" value="Thioredoxin-like"/>
    <property type="match status" value="1"/>
</dbReference>
<evidence type="ECO:0000256" key="4">
    <source>
        <dbReference type="SAM" id="Phobius"/>
    </source>
</evidence>
<dbReference type="InterPro" id="IPR003782">
    <property type="entry name" value="SCO1/SenC"/>
</dbReference>
<feature type="disulfide bond" description="Redox-active" evidence="3">
    <location>
        <begin position="75"/>
        <end position="79"/>
    </location>
</feature>
<feature type="binding site" evidence="2">
    <location>
        <position position="79"/>
    </location>
    <ligand>
        <name>Cu cation</name>
        <dbReference type="ChEBI" id="CHEBI:23378"/>
    </ligand>
</feature>
<evidence type="ECO:0000256" key="1">
    <source>
        <dbReference type="ARBA" id="ARBA00010996"/>
    </source>
</evidence>
<organism evidence="5">
    <name type="scientific">Magnetococcus massalia (strain MO-1)</name>
    <dbReference type="NCBI Taxonomy" id="451514"/>
    <lineage>
        <taxon>Bacteria</taxon>
        <taxon>Pseudomonadati</taxon>
        <taxon>Pseudomonadota</taxon>
        <taxon>Magnetococcia</taxon>
        <taxon>Magnetococcales</taxon>
        <taxon>Magnetococcaceae</taxon>
        <taxon>Magnetococcus</taxon>
    </lineage>
</organism>
<protein>
    <recommendedName>
        <fullName evidence="6">Electron transport protein SCO1/SenC</fullName>
    </recommendedName>
</protein>
<keyword evidence="4" id="KW-0812">Transmembrane</keyword>
<evidence type="ECO:0000256" key="3">
    <source>
        <dbReference type="PIRSR" id="PIRSR603782-2"/>
    </source>
</evidence>
<feature type="transmembrane region" description="Helical" evidence="4">
    <location>
        <begin position="66"/>
        <end position="87"/>
    </location>
</feature>
<keyword evidence="2" id="KW-0479">Metal-binding</keyword>
<gene>
    <name evidence="5" type="ORF">MAGMO_0972</name>
</gene>
<reference evidence="5" key="1">
    <citation type="submission" date="2015-04" db="EMBL/GenBank/DDBJ databases">
        <authorList>
            <person name="Syromyatnikov M.Y."/>
            <person name="Popov V.N."/>
        </authorList>
    </citation>
    <scope>NUCLEOTIDE SEQUENCE</scope>
    <source>
        <strain evidence="5">MO-1</strain>
    </source>
</reference>
<keyword evidence="3" id="KW-1015">Disulfide bond</keyword>
<dbReference type="Pfam" id="PF02630">
    <property type="entry name" value="SCO1-SenC"/>
    <property type="match status" value="1"/>
</dbReference>
<evidence type="ECO:0008006" key="6">
    <source>
        <dbReference type="Google" id="ProtNLM"/>
    </source>
</evidence>
<feature type="transmembrane region" description="Helical" evidence="4">
    <location>
        <begin position="19"/>
        <end position="39"/>
    </location>
</feature>
<keyword evidence="4" id="KW-0472">Membrane</keyword>
<dbReference type="Gene3D" id="3.40.30.10">
    <property type="entry name" value="Glutaredoxin"/>
    <property type="match status" value="1"/>
</dbReference>
<keyword evidence="2" id="KW-0186">Copper</keyword>
<name>A0A1S7LDZ2_MAGMO</name>
<dbReference type="InterPro" id="IPR036249">
    <property type="entry name" value="Thioredoxin-like_sf"/>
</dbReference>
<comment type="similarity">
    <text evidence="1">Belongs to the SCO1/2 family.</text>
</comment>
<sequence>MMAGADTTSWLQRHWRHGLVTLILLANISWIFIVGLANFQADADGMSWVNRPVDLPRLPQVDDEVALLYLGYVGCGVSCPTALGVMAETRQQFEAAKQPPPALFFINIQAGALDIDLADRAAGYAEGFHDAFVGVEVTPDQLSAIGKQLDVSLSPTAQDPDAFGHTGFIYLLKRSGKEWVHRGTYLAWPPDPDKLYRGAGKLLLAE</sequence>
<evidence type="ECO:0000313" key="5">
    <source>
        <dbReference type="EMBL" id="CRH05170.1"/>
    </source>
</evidence>
<proteinExistence type="inferred from homology"/>
<dbReference type="GO" id="GO:0046872">
    <property type="term" value="F:metal ion binding"/>
    <property type="evidence" value="ECO:0007669"/>
    <property type="project" value="UniProtKB-KW"/>
</dbReference>
<accession>A0A1S7LDZ2</accession>